<proteinExistence type="predicted"/>
<protein>
    <submittedName>
        <fullName evidence="2">Cobalt/nickel transport protein</fullName>
    </submittedName>
</protein>
<gene>
    <name evidence="2" type="ORF">JN12_02746</name>
</gene>
<organism evidence="2 3">
    <name type="scientific">Geobacter argillaceus</name>
    <dbReference type="NCBI Taxonomy" id="345631"/>
    <lineage>
        <taxon>Bacteria</taxon>
        <taxon>Pseudomonadati</taxon>
        <taxon>Thermodesulfobacteriota</taxon>
        <taxon>Desulfuromonadia</taxon>
        <taxon>Geobacterales</taxon>
        <taxon>Geobacteraceae</taxon>
        <taxon>Geobacter</taxon>
    </lineage>
</organism>
<comment type="caution">
    <text evidence="2">The sequence shown here is derived from an EMBL/GenBank/DDBJ whole genome shotgun (WGS) entry which is preliminary data.</text>
</comment>
<dbReference type="AlphaFoldDB" id="A0A562VJE8"/>
<evidence type="ECO:0000256" key="1">
    <source>
        <dbReference type="SAM" id="Phobius"/>
    </source>
</evidence>
<evidence type="ECO:0000313" key="3">
    <source>
        <dbReference type="Proteomes" id="UP000319449"/>
    </source>
</evidence>
<accession>A0A562VJE8</accession>
<keyword evidence="1" id="KW-0812">Transmembrane</keyword>
<evidence type="ECO:0000313" key="2">
    <source>
        <dbReference type="EMBL" id="TWJ17985.1"/>
    </source>
</evidence>
<name>A0A562VJE8_9BACT</name>
<keyword evidence="3" id="KW-1185">Reference proteome</keyword>
<dbReference type="OrthoDB" id="5398638at2"/>
<reference evidence="2 3" key="1">
    <citation type="submission" date="2019-07" db="EMBL/GenBank/DDBJ databases">
        <title>Genomic Encyclopedia of Archaeal and Bacterial Type Strains, Phase II (KMG-II): from individual species to whole genera.</title>
        <authorList>
            <person name="Goeker M."/>
        </authorList>
    </citation>
    <scope>NUCLEOTIDE SEQUENCE [LARGE SCALE GENOMIC DNA]</scope>
    <source>
        <strain evidence="2 3">ATCC BAA-1139</strain>
    </source>
</reference>
<dbReference type="EMBL" id="VLLN01000018">
    <property type="protein sequence ID" value="TWJ17985.1"/>
    <property type="molecule type" value="Genomic_DNA"/>
</dbReference>
<feature type="transmembrane region" description="Helical" evidence="1">
    <location>
        <begin position="66"/>
        <end position="86"/>
    </location>
</feature>
<keyword evidence="1" id="KW-0472">Membrane</keyword>
<sequence length="99" mass="11256">MPERKRKLKVLLLHAIILPTLLFVFYFFSLAPRPWTGVDEAVVEKIAREHGREARKPLIDPGEGDLLLFVFLVAGVVAGFAGGYYWRMLVSEKTRDKGQ</sequence>
<dbReference type="Proteomes" id="UP000319449">
    <property type="component" value="Unassembled WGS sequence"/>
</dbReference>
<keyword evidence="1" id="KW-1133">Transmembrane helix</keyword>
<feature type="transmembrane region" description="Helical" evidence="1">
    <location>
        <begin position="12"/>
        <end position="31"/>
    </location>
</feature>